<dbReference type="EMBL" id="VHII01000001">
    <property type="protein sequence ID" value="KAF1394706.1"/>
    <property type="molecule type" value="Genomic_DNA"/>
</dbReference>
<evidence type="ECO:0000313" key="5">
    <source>
        <dbReference type="EMBL" id="KAF1394706.1"/>
    </source>
</evidence>
<reference evidence="5 6" key="1">
    <citation type="submission" date="2019-06" db="EMBL/GenBank/DDBJ databases">
        <title>A chromosome-scale genome assembly of the European perch, Perca fluviatilis.</title>
        <authorList>
            <person name="Roques C."/>
            <person name="Zahm M."/>
            <person name="Cabau C."/>
            <person name="Klopp C."/>
            <person name="Bouchez O."/>
            <person name="Donnadieu C."/>
            <person name="Kuhl H."/>
            <person name="Gislard M."/>
            <person name="Guendouz S."/>
            <person name="Journot L."/>
            <person name="Haffray P."/>
            <person name="Bestin A."/>
            <person name="Morvezen R."/>
            <person name="Feron R."/>
            <person name="Wen M."/>
            <person name="Jouanno E."/>
            <person name="Herpin A."/>
            <person name="Schartl M."/>
            <person name="Postlethwait J."/>
            <person name="Schaerlinger B."/>
            <person name="Chardard D."/>
            <person name="Lecocq T."/>
            <person name="Poncet C."/>
            <person name="Jaffrelo L."/>
            <person name="Lampietro C."/>
            <person name="Guiguen Y."/>
        </authorList>
    </citation>
    <scope>NUCLEOTIDE SEQUENCE [LARGE SCALE GENOMIC DNA]</scope>
    <source>
        <tissue evidence="5">Blood</tissue>
    </source>
</reference>
<sequence length="563" mass="63971">MLLAEAGCVFMGLILYLSGVHGRANSICALKGSSVDLPCSAQRPTTTMKWYTVHRNRSKPVQKELSTDENRVTYNMSAESNFTLTIKDLRESDAKDYCCRETTDDPELCWNNKTELQVADLQVKVIPATEGQTVTLMCSTSCPLTENPAVYIWYKNREFLYQDWSPWYQQLVSSEKTVTYSCAIKGYEDLRAPQVSVDSVTSTCFSVTYAEGRMCSYKTTSEDEPCSITYPREVHFQMTKLNDYVILTCTTSCPMADRQTAYRWYWNRQLYDHCESQDMTVDKPSFETISCAVKGHEDLRSDENCLDNKNCESVNYVRRRICALEGSSVNISSEYSRHSGPIVNHFWNKGSQGVQQDAENLTEDACTVGQCSASPRVEFHDNMKNYTILRINNLEKNDSAEYRFTLKRDDKEWKPSASPGVTLVVTGLKVTMTPSAVSTFDPDREAKQTPGSGPSQQTARRELLLCRRNPHNISSSEENLTVKPHIAVAILNAVKLTLILLVPPAVFLLYLRMRKKRTLTSAAEQSDQVQTGQMDELYEPMRPAERTDPAEQQEDTVRYHLRF</sequence>
<evidence type="ECO:0000256" key="1">
    <source>
        <dbReference type="SAM" id="MobiDB-lite"/>
    </source>
</evidence>
<proteinExistence type="predicted"/>
<feature type="transmembrane region" description="Helical" evidence="2">
    <location>
        <begin position="486"/>
        <end position="511"/>
    </location>
</feature>
<keyword evidence="2" id="KW-0812">Transmembrane</keyword>
<keyword evidence="3" id="KW-0732">Signal</keyword>
<dbReference type="SMART" id="SM00409">
    <property type="entry name" value="IG"/>
    <property type="match status" value="3"/>
</dbReference>
<evidence type="ECO:0000259" key="4">
    <source>
        <dbReference type="PROSITE" id="PS50835"/>
    </source>
</evidence>
<name>A0A6A5FGM4_PERFL</name>
<comment type="caution">
    <text evidence="5">The sequence shown here is derived from an EMBL/GenBank/DDBJ whole genome shotgun (WGS) entry which is preliminary data.</text>
</comment>
<feature type="chain" id="PRO_5025650294" description="Ig-like domain-containing protein" evidence="3">
    <location>
        <begin position="23"/>
        <end position="563"/>
    </location>
</feature>
<keyword evidence="2" id="KW-1133">Transmembrane helix</keyword>
<dbReference type="InterPro" id="IPR013106">
    <property type="entry name" value="Ig_V-set"/>
</dbReference>
<dbReference type="Proteomes" id="UP000465112">
    <property type="component" value="Chromosome 1"/>
</dbReference>
<dbReference type="PANTHER" id="PTHR46013">
    <property type="entry name" value="VASCULAR CELL ADHESION MOLECULE 1"/>
    <property type="match status" value="1"/>
</dbReference>
<feature type="domain" description="Ig-like" evidence="4">
    <location>
        <begin position="114"/>
        <end position="198"/>
    </location>
</feature>
<dbReference type="InterPro" id="IPR013783">
    <property type="entry name" value="Ig-like_fold"/>
</dbReference>
<keyword evidence="2" id="KW-0472">Membrane</keyword>
<dbReference type="PROSITE" id="PS50835">
    <property type="entry name" value="IG_LIKE"/>
    <property type="match status" value="2"/>
</dbReference>
<organism evidence="5 6">
    <name type="scientific">Perca fluviatilis</name>
    <name type="common">European perch</name>
    <dbReference type="NCBI Taxonomy" id="8168"/>
    <lineage>
        <taxon>Eukaryota</taxon>
        <taxon>Metazoa</taxon>
        <taxon>Chordata</taxon>
        <taxon>Craniata</taxon>
        <taxon>Vertebrata</taxon>
        <taxon>Euteleostomi</taxon>
        <taxon>Actinopterygii</taxon>
        <taxon>Neopterygii</taxon>
        <taxon>Teleostei</taxon>
        <taxon>Neoteleostei</taxon>
        <taxon>Acanthomorphata</taxon>
        <taxon>Eupercaria</taxon>
        <taxon>Perciformes</taxon>
        <taxon>Percoidei</taxon>
        <taxon>Percidae</taxon>
        <taxon>Percinae</taxon>
        <taxon>Perca</taxon>
    </lineage>
</organism>
<evidence type="ECO:0000256" key="2">
    <source>
        <dbReference type="SAM" id="Phobius"/>
    </source>
</evidence>
<dbReference type="AlphaFoldDB" id="A0A6A5FGM4"/>
<dbReference type="InterPro" id="IPR003599">
    <property type="entry name" value="Ig_sub"/>
</dbReference>
<feature type="region of interest" description="Disordered" evidence="1">
    <location>
        <begin position="540"/>
        <end position="563"/>
    </location>
</feature>
<accession>A0A6A5FGM4</accession>
<dbReference type="Pfam" id="PF07686">
    <property type="entry name" value="V-set"/>
    <property type="match status" value="1"/>
</dbReference>
<protein>
    <recommendedName>
        <fullName evidence="4">Ig-like domain-containing protein</fullName>
    </recommendedName>
</protein>
<dbReference type="InterPro" id="IPR036179">
    <property type="entry name" value="Ig-like_dom_sf"/>
</dbReference>
<dbReference type="InterPro" id="IPR007110">
    <property type="entry name" value="Ig-like_dom"/>
</dbReference>
<gene>
    <name evidence="5" type="ORF">PFLUV_G00003940</name>
</gene>
<dbReference type="SUPFAM" id="SSF48726">
    <property type="entry name" value="Immunoglobulin"/>
    <property type="match status" value="3"/>
</dbReference>
<dbReference type="PANTHER" id="PTHR46013:SF4">
    <property type="entry name" value="B-CELL RECEPTOR CD22-RELATED"/>
    <property type="match status" value="1"/>
</dbReference>
<evidence type="ECO:0000313" key="6">
    <source>
        <dbReference type="Proteomes" id="UP000465112"/>
    </source>
</evidence>
<feature type="domain" description="Ig-like" evidence="4">
    <location>
        <begin position="31"/>
        <end position="109"/>
    </location>
</feature>
<feature type="compositionally biased region" description="Polar residues" evidence="1">
    <location>
        <begin position="449"/>
        <end position="458"/>
    </location>
</feature>
<evidence type="ECO:0000256" key="3">
    <source>
        <dbReference type="SAM" id="SignalP"/>
    </source>
</evidence>
<keyword evidence="6" id="KW-1185">Reference proteome</keyword>
<dbReference type="Gene3D" id="2.60.40.10">
    <property type="entry name" value="Immunoglobulins"/>
    <property type="match status" value="3"/>
</dbReference>
<feature type="region of interest" description="Disordered" evidence="1">
    <location>
        <begin position="436"/>
        <end position="458"/>
    </location>
</feature>
<feature type="signal peptide" evidence="3">
    <location>
        <begin position="1"/>
        <end position="22"/>
    </location>
</feature>